<keyword evidence="5" id="KW-1185">Reference proteome</keyword>
<keyword evidence="2" id="KW-1015">Disulfide bond</keyword>
<dbReference type="PANTHER" id="PTHR33630">
    <property type="entry name" value="CUTINASE RV1984C-RELATED-RELATED"/>
    <property type="match status" value="1"/>
</dbReference>
<dbReference type="SUPFAM" id="SSF53474">
    <property type="entry name" value="alpha/beta-Hydrolases"/>
    <property type="match status" value="1"/>
</dbReference>
<evidence type="ECO:0000256" key="1">
    <source>
        <dbReference type="ARBA" id="ARBA00022801"/>
    </source>
</evidence>
<feature type="compositionally biased region" description="Low complexity" evidence="3">
    <location>
        <begin position="261"/>
        <end position="279"/>
    </location>
</feature>
<dbReference type="InterPro" id="IPR029058">
    <property type="entry name" value="AB_hydrolase_fold"/>
</dbReference>
<feature type="compositionally biased region" description="Low complexity" evidence="3">
    <location>
        <begin position="236"/>
        <end position="254"/>
    </location>
</feature>
<dbReference type="Proteomes" id="UP001562357">
    <property type="component" value="Unassembled WGS sequence"/>
</dbReference>
<reference evidence="5" key="1">
    <citation type="submission" date="2024-06" db="EMBL/GenBank/DDBJ databases">
        <title>Draft Genome Sequences of Epichloe bromicola Strains Isolated from Elymus ciliaris.</title>
        <authorList>
            <consortium name="Epichloe bromicola genome sequencing consortium"/>
            <person name="Miura A."/>
            <person name="Imano S."/>
            <person name="Ashida A."/>
            <person name="Sato I."/>
            <person name="Chiba S."/>
            <person name="Tanaka A."/>
            <person name="Camagna M."/>
            <person name="Takemoto D."/>
        </authorList>
    </citation>
    <scope>NUCLEOTIDE SEQUENCE [LARGE SCALE GENOMIC DNA]</scope>
    <source>
        <strain evidence="5">DP</strain>
    </source>
</reference>
<evidence type="ECO:0000313" key="4">
    <source>
        <dbReference type="EMBL" id="GAB0138293.1"/>
    </source>
</evidence>
<evidence type="ECO:0000256" key="3">
    <source>
        <dbReference type="SAM" id="MobiDB-lite"/>
    </source>
</evidence>
<name>A0ABQ0CY54_9HYPO</name>
<proteinExistence type="predicted"/>
<dbReference type="EMBL" id="BAAFGZ010000390">
    <property type="protein sequence ID" value="GAB0138293.1"/>
    <property type="molecule type" value="Genomic_DNA"/>
</dbReference>
<accession>A0ABQ0CY54</accession>
<dbReference type="PANTHER" id="PTHR33630:SF9">
    <property type="entry name" value="CUTINASE 4"/>
    <property type="match status" value="1"/>
</dbReference>
<evidence type="ECO:0008006" key="6">
    <source>
        <dbReference type="Google" id="ProtNLM"/>
    </source>
</evidence>
<dbReference type="SMART" id="SM01110">
    <property type="entry name" value="Cutinase"/>
    <property type="match status" value="1"/>
</dbReference>
<dbReference type="Gene3D" id="3.40.50.1820">
    <property type="entry name" value="alpha/beta hydrolase"/>
    <property type="match status" value="1"/>
</dbReference>
<feature type="region of interest" description="Disordered" evidence="3">
    <location>
        <begin position="236"/>
        <end position="279"/>
    </location>
</feature>
<evidence type="ECO:0000256" key="2">
    <source>
        <dbReference type="ARBA" id="ARBA00023157"/>
    </source>
</evidence>
<dbReference type="InterPro" id="IPR000675">
    <property type="entry name" value="Cutinase/axe"/>
</dbReference>
<protein>
    <recommendedName>
        <fullName evidence="6">Acetylxylan esterase 2</fullName>
    </recommendedName>
</protein>
<gene>
    <name evidence="4" type="primary">g6530</name>
    <name evidence="4" type="ORF">EsDP_00006530</name>
</gene>
<evidence type="ECO:0000313" key="5">
    <source>
        <dbReference type="Proteomes" id="UP001562357"/>
    </source>
</evidence>
<organism evidence="4 5">
    <name type="scientific">Epichloe bromicola</name>
    <dbReference type="NCBI Taxonomy" id="79588"/>
    <lineage>
        <taxon>Eukaryota</taxon>
        <taxon>Fungi</taxon>
        <taxon>Dikarya</taxon>
        <taxon>Ascomycota</taxon>
        <taxon>Pezizomycotina</taxon>
        <taxon>Sordariomycetes</taxon>
        <taxon>Hypocreomycetidae</taxon>
        <taxon>Hypocreales</taxon>
        <taxon>Clavicipitaceae</taxon>
        <taxon>Epichloe</taxon>
    </lineage>
</organism>
<dbReference type="Pfam" id="PF01083">
    <property type="entry name" value="Cutinase"/>
    <property type="match status" value="1"/>
</dbReference>
<sequence length="303" mass="31058">MKHVLAPLALLAARATIPEPDAGDNVKGCADGGLYLISVRGTGEQPGVGVAGSILGTKVKEQVKGTKIVALDYPATLASPSYPLSVGNGTKYLTELITDHVKACPNDKIAIMGYSQGAHVTLDTLCGTDETGFADTAAIASANVENHIVAVALFGDPTHVANVTFNKGTSIKDGLFPRKNTDSCLKYANIISSWCDTGDVYCDVGDVTATHGQYIMKYGTGIVKFIVDKAMGRSSGGSNTTSSASPTGTTASTGYVQPSVSTTGGPATTTTNTTTSAANGPHMASQGLYVALPLALAAMFQML</sequence>
<comment type="caution">
    <text evidence="4">The sequence shown here is derived from an EMBL/GenBank/DDBJ whole genome shotgun (WGS) entry which is preliminary data.</text>
</comment>
<keyword evidence="1" id="KW-0378">Hydrolase</keyword>